<gene>
    <name evidence="1" type="ORF">RT761_01366</name>
</gene>
<name>A0A7T1ALK4_ATRLM</name>
<organism evidence="1 2">
    <name type="scientific">Atribacter laminatus</name>
    <dbReference type="NCBI Taxonomy" id="2847778"/>
    <lineage>
        <taxon>Bacteria</taxon>
        <taxon>Pseudomonadati</taxon>
        <taxon>Atribacterota</taxon>
        <taxon>Atribacteria</taxon>
        <taxon>Atribacterales</taxon>
        <taxon>Atribacteraceae</taxon>
        <taxon>Atribacter</taxon>
    </lineage>
</organism>
<evidence type="ECO:0000313" key="1">
    <source>
        <dbReference type="EMBL" id="QPM68152.1"/>
    </source>
</evidence>
<keyword evidence="2" id="KW-1185">Reference proteome</keyword>
<proteinExistence type="predicted"/>
<dbReference type="AlphaFoldDB" id="A0A7T1ALK4"/>
<dbReference type="EMBL" id="CP065383">
    <property type="protein sequence ID" value="QPM68152.1"/>
    <property type="molecule type" value="Genomic_DNA"/>
</dbReference>
<accession>A0A7T1ALK4</accession>
<reference evidence="1 2" key="1">
    <citation type="journal article" date="2021" name="Nat. Commun.">
        <title>Isolation of a member of the candidate phylum Atribacteria reveals a unique cell membrane structure.</title>
        <authorList>
            <person name="Taiki K."/>
            <person name="Nobu M.K."/>
            <person name="Kusada H."/>
            <person name="Meng X.-Y."/>
            <person name="Hosoki N."/>
            <person name="Uematsu K."/>
            <person name="Yoshioka H."/>
            <person name="Kamagata Y."/>
            <person name="Tamaki H."/>
        </authorList>
    </citation>
    <scope>NUCLEOTIDE SEQUENCE [LARGE SCALE GENOMIC DNA]</scope>
    <source>
        <strain evidence="1 2">RT761</strain>
    </source>
</reference>
<dbReference type="Proteomes" id="UP000594463">
    <property type="component" value="Chromosome"/>
</dbReference>
<sequence>MIQEFLKTFRGYLRNHRFTMWSRQENQQTFAELGISIGEFKEILCKINLNDYHSGPYQDQQYSYLECWVFKKTIKGKVFYLRLQVDDEDQVAI</sequence>
<dbReference type="KEGG" id="alam:RT761_01366"/>
<evidence type="ECO:0000313" key="2">
    <source>
        <dbReference type="Proteomes" id="UP000594463"/>
    </source>
</evidence>
<protein>
    <submittedName>
        <fullName evidence="1">Uncharacterized protein</fullName>
    </submittedName>
</protein>